<dbReference type="SMART" id="SM00382">
    <property type="entry name" value="AAA"/>
    <property type="match status" value="1"/>
</dbReference>
<feature type="region of interest" description="Disordered" evidence="17">
    <location>
        <begin position="303"/>
        <end position="327"/>
    </location>
</feature>
<dbReference type="KEGG" id="mpec:B9O19_01309"/>
<evidence type="ECO:0000256" key="13">
    <source>
        <dbReference type="ARBA" id="ARBA00024986"/>
    </source>
</evidence>
<feature type="compositionally biased region" description="Low complexity" evidence="17">
    <location>
        <begin position="16"/>
        <end position="25"/>
    </location>
</feature>
<gene>
    <name evidence="20" type="ORF">B9O19_01309</name>
</gene>
<keyword evidence="16" id="KW-0175">Coiled coil</keyword>
<keyword evidence="9 18" id="KW-1133">Transmembrane helix</keyword>
<dbReference type="GeneID" id="98062709"/>
<keyword evidence="21" id="KW-1185">Reference proteome</keyword>
<comment type="function">
    <text evidence="13">Essential cell division protein that coordinates cell division and chromosome segregation. The N-terminus is involved in assembly of the cell-division machinery. The C-terminus functions as a DNA motor that moves dsDNA in an ATP-dependent manner towards the dif recombination site, which is located within the replication terminus region. Required for activation of the Xer recombinase, allowing activation of chromosome unlinking by recombination.</text>
</comment>
<dbReference type="PROSITE" id="PS50901">
    <property type="entry name" value="FTSK"/>
    <property type="match status" value="1"/>
</dbReference>
<feature type="compositionally biased region" description="Basic and acidic residues" evidence="17">
    <location>
        <begin position="303"/>
        <end position="313"/>
    </location>
</feature>
<dbReference type="EMBL" id="CP020991">
    <property type="protein sequence ID" value="AUO19470.1"/>
    <property type="molecule type" value="Genomic_DNA"/>
</dbReference>
<feature type="transmembrane region" description="Helical" evidence="18">
    <location>
        <begin position="173"/>
        <end position="194"/>
    </location>
</feature>
<evidence type="ECO:0000256" key="11">
    <source>
        <dbReference type="ARBA" id="ARBA00023136"/>
    </source>
</evidence>
<keyword evidence="11 18" id="KW-0472">Membrane</keyword>
<organism evidence="20 21">
    <name type="scientific">Monoglobus pectinilyticus</name>
    <dbReference type="NCBI Taxonomy" id="1981510"/>
    <lineage>
        <taxon>Bacteria</taxon>
        <taxon>Bacillati</taxon>
        <taxon>Bacillota</taxon>
        <taxon>Clostridia</taxon>
        <taxon>Monoglobales</taxon>
        <taxon>Monoglobaceae</taxon>
        <taxon>Monoglobus</taxon>
    </lineage>
</organism>
<dbReference type="SMART" id="SM00843">
    <property type="entry name" value="Ftsk_gamma"/>
    <property type="match status" value="1"/>
</dbReference>
<evidence type="ECO:0000256" key="7">
    <source>
        <dbReference type="ARBA" id="ARBA00022829"/>
    </source>
</evidence>
<keyword evidence="12" id="KW-0131">Cell cycle</keyword>
<dbReference type="InterPro" id="IPR002543">
    <property type="entry name" value="FtsK_dom"/>
</dbReference>
<keyword evidence="6 15" id="KW-0547">Nucleotide-binding</keyword>
<evidence type="ECO:0000313" key="20">
    <source>
        <dbReference type="EMBL" id="AUO19470.1"/>
    </source>
</evidence>
<dbReference type="Proteomes" id="UP000235589">
    <property type="component" value="Chromosome"/>
</dbReference>
<evidence type="ECO:0000256" key="16">
    <source>
        <dbReference type="SAM" id="Coils"/>
    </source>
</evidence>
<dbReference type="GO" id="GO:0007059">
    <property type="term" value="P:chromosome segregation"/>
    <property type="evidence" value="ECO:0007669"/>
    <property type="project" value="UniProtKB-KW"/>
</dbReference>
<comment type="similarity">
    <text evidence="2">Belongs to the FtsK/SpoIIIE/SftA family.</text>
</comment>
<feature type="transmembrane region" description="Helical" evidence="18">
    <location>
        <begin position="101"/>
        <end position="123"/>
    </location>
</feature>
<dbReference type="PANTHER" id="PTHR22683">
    <property type="entry name" value="SPORULATION PROTEIN RELATED"/>
    <property type="match status" value="1"/>
</dbReference>
<dbReference type="InterPro" id="IPR041027">
    <property type="entry name" value="FtsK_alpha"/>
</dbReference>
<evidence type="ECO:0000256" key="1">
    <source>
        <dbReference type="ARBA" id="ARBA00004651"/>
    </source>
</evidence>
<evidence type="ECO:0000256" key="14">
    <source>
        <dbReference type="ARBA" id="ARBA00025923"/>
    </source>
</evidence>
<evidence type="ECO:0000256" key="12">
    <source>
        <dbReference type="ARBA" id="ARBA00023306"/>
    </source>
</evidence>
<dbReference type="AlphaFoldDB" id="A0A2K9P2K1"/>
<feature type="transmembrane region" description="Helical" evidence="18">
    <location>
        <begin position="69"/>
        <end position="95"/>
    </location>
</feature>
<feature type="binding site" evidence="15">
    <location>
        <begin position="661"/>
        <end position="668"/>
    </location>
    <ligand>
        <name>ATP</name>
        <dbReference type="ChEBI" id="CHEBI:30616"/>
    </ligand>
</feature>
<evidence type="ECO:0000256" key="8">
    <source>
        <dbReference type="ARBA" id="ARBA00022840"/>
    </source>
</evidence>
<dbReference type="InterPro" id="IPR036390">
    <property type="entry name" value="WH_DNA-bd_sf"/>
</dbReference>
<keyword evidence="3" id="KW-1003">Cell membrane</keyword>
<dbReference type="Pfam" id="PF01580">
    <property type="entry name" value="FtsK_SpoIIIE"/>
    <property type="match status" value="1"/>
</dbReference>
<evidence type="ECO:0000256" key="5">
    <source>
        <dbReference type="ARBA" id="ARBA00022692"/>
    </source>
</evidence>
<accession>A0A2K9P2K1</accession>
<feature type="region of interest" description="Disordered" evidence="17">
    <location>
        <begin position="417"/>
        <end position="445"/>
    </location>
</feature>
<dbReference type="GO" id="GO:0003677">
    <property type="term" value="F:DNA binding"/>
    <property type="evidence" value="ECO:0007669"/>
    <property type="project" value="UniProtKB-KW"/>
</dbReference>
<evidence type="ECO:0000313" key="21">
    <source>
        <dbReference type="Proteomes" id="UP000235589"/>
    </source>
</evidence>
<dbReference type="InterPro" id="IPR027417">
    <property type="entry name" value="P-loop_NTPase"/>
</dbReference>
<feature type="domain" description="FtsK" evidence="19">
    <location>
        <begin position="644"/>
        <end position="836"/>
    </location>
</feature>
<dbReference type="SUPFAM" id="SSF46785">
    <property type="entry name" value="Winged helix' DNA-binding domain"/>
    <property type="match status" value="1"/>
</dbReference>
<dbReference type="InterPro" id="IPR018541">
    <property type="entry name" value="Ftsk_gamma"/>
</dbReference>
<name>A0A2K9P2K1_9FIRM</name>
<dbReference type="Pfam" id="PF09397">
    <property type="entry name" value="FtsK_gamma"/>
    <property type="match status" value="1"/>
</dbReference>
<feature type="compositionally biased region" description="Low complexity" evidence="17">
    <location>
        <begin position="913"/>
        <end position="923"/>
    </location>
</feature>
<sequence length="1004" mass="109985">MAATKTKTTNTKKKTTSSGSSANSRARSKTGTRSSASGTRKAGTQRAVKASDVTARQPKTKVLSSEVQGILLMALGIFFACAFYLSAAGIVGTFIRNVCYGLFGAASGVFFIYFLLAGINCFFDKKTGDSLYKWWVLLGLMICSGMIYALALGDTGFVEGGFFGNLNSLYENGINGNGGGILGGFLCKLTVLLIGYMGAWVFSASAVLVLFIILTGISIEGVFRKILNFFRNSGNSIKNRANREVEIEPVLDDYYYDDGEFQESKKTSFLKRVFGKIKTGREKRKEQRNKYDTLNTDYEYEQRHTTDFDDKPVRKSRKGSAKKNSSSIDIELNDKKFIPPPTETKPQRFMFEEDAELSNNLKTSIEDTGISSSQHKFSIDDLPFDIDGITAGTLSEVGDEAGHGFDDVTVPSFLDTSKTGALTNMPKEDGSIPSNDPDDFEPPSEAKLQDKLDPMTKKALDSGVPLDEAVTKGRKMLVEDAEPQTPEQKIAAEIEEKSTVPKLISYKLPPYSLLAEPKPNKKTKAEIKYELEEKANRLLDTLSSFKVEAKIINITQGPSVTRFELQPGFGVKVSKITGLSDDIALSLAAPGVRIEAPIPGKSAIGIEIPNSNPSPVPIREVLDTTEFKRKKSKTTVALGKDISGNCVIADIANFPHILIAGATGSGKSVCINSLITSILYKSKPDEVKMIMVDPKMVELGVYNGIPHLLIPVVTDPKHAAGALNWAVVEMQNRYNLLKDNKVRNLKGYNKLMEEREEPDAKLPEIVIIIDELADLMNVAKSEVEEAINRLAALARAAGMYLVIATQRPSVNVITGVIKANIPSRIAFAVSSQIDSRTIIDSAGAEKLLGKGDMLYSPRGSMKPLRVQGNFVSDSEIEALVDFIKGQYEAEYDEEVIEHIEKEHERVAADLEAGSGSSSSHSGSDGSGGRTDDMFLEAVELVLENGQASVAMFQRKFKMGYQRAAKLIDQMEEKKIIGPYEGTKPRQVLITRQEFNEMKYNRSEN</sequence>
<proteinExistence type="inferred from homology"/>
<dbReference type="GO" id="GO:0005886">
    <property type="term" value="C:plasma membrane"/>
    <property type="evidence" value="ECO:0007669"/>
    <property type="project" value="UniProtKB-SubCell"/>
</dbReference>
<dbReference type="Gene3D" id="3.30.980.40">
    <property type="match status" value="1"/>
</dbReference>
<keyword evidence="10" id="KW-0238">DNA-binding</keyword>
<feature type="coiled-coil region" evidence="16">
    <location>
        <begin position="769"/>
        <end position="796"/>
    </location>
</feature>
<evidence type="ECO:0000256" key="15">
    <source>
        <dbReference type="PROSITE-ProRule" id="PRU00289"/>
    </source>
</evidence>
<dbReference type="Gene3D" id="1.10.10.10">
    <property type="entry name" value="Winged helix-like DNA-binding domain superfamily/Winged helix DNA-binding domain"/>
    <property type="match status" value="1"/>
</dbReference>
<feature type="transmembrane region" description="Helical" evidence="18">
    <location>
        <begin position="135"/>
        <end position="153"/>
    </location>
</feature>
<keyword evidence="4 20" id="KW-0132">Cell division</keyword>
<evidence type="ECO:0000256" key="6">
    <source>
        <dbReference type="ARBA" id="ARBA00022741"/>
    </source>
</evidence>
<dbReference type="Pfam" id="PF17854">
    <property type="entry name" value="FtsK_alpha"/>
    <property type="match status" value="1"/>
</dbReference>
<dbReference type="InterPro" id="IPR036388">
    <property type="entry name" value="WH-like_DNA-bd_sf"/>
</dbReference>
<evidence type="ECO:0000256" key="10">
    <source>
        <dbReference type="ARBA" id="ARBA00023125"/>
    </source>
</evidence>
<dbReference type="SUPFAM" id="SSF52540">
    <property type="entry name" value="P-loop containing nucleoside triphosphate hydrolases"/>
    <property type="match status" value="1"/>
</dbReference>
<dbReference type="GO" id="GO:0051301">
    <property type="term" value="P:cell division"/>
    <property type="evidence" value="ECO:0007669"/>
    <property type="project" value="UniProtKB-KW"/>
</dbReference>
<evidence type="ECO:0000256" key="3">
    <source>
        <dbReference type="ARBA" id="ARBA00022475"/>
    </source>
</evidence>
<feature type="region of interest" description="Disordered" evidence="17">
    <location>
        <begin position="1"/>
        <end position="53"/>
    </location>
</feature>
<dbReference type="Gene3D" id="3.40.50.300">
    <property type="entry name" value="P-loop containing nucleotide triphosphate hydrolases"/>
    <property type="match status" value="1"/>
</dbReference>
<evidence type="ECO:0000259" key="19">
    <source>
        <dbReference type="PROSITE" id="PS50901"/>
    </source>
</evidence>
<dbReference type="PANTHER" id="PTHR22683:SF41">
    <property type="entry name" value="DNA TRANSLOCASE FTSK"/>
    <property type="match status" value="1"/>
</dbReference>
<keyword evidence="7" id="KW-0159">Chromosome partition</keyword>
<keyword evidence="5 18" id="KW-0812">Transmembrane</keyword>
<feature type="region of interest" description="Disordered" evidence="17">
    <location>
        <begin position="910"/>
        <end position="929"/>
    </location>
</feature>
<evidence type="ECO:0000256" key="2">
    <source>
        <dbReference type="ARBA" id="ARBA00006474"/>
    </source>
</evidence>
<feature type="transmembrane region" description="Helical" evidence="18">
    <location>
        <begin position="201"/>
        <end position="223"/>
    </location>
</feature>
<comment type="subunit">
    <text evidence="14">Homohexamer. Forms a ring that surrounds DNA.</text>
</comment>
<reference evidence="20 21" key="1">
    <citation type="submission" date="2017-04" db="EMBL/GenBank/DDBJ databases">
        <title>Monoglobus pectinilyticus 14 draft genome.</title>
        <authorList>
            <person name="Kim C."/>
            <person name="Rosendale D.I."/>
            <person name="Kelly W.J."/>
            <person name="Tannock G.W."/>
            <person name="Patchett M.L."/>
            <person name="Jordens J.Z."/>
        </authorList>
    </citation>
    <scope>NUCLEOTIDE SEQUENCE [LARGE SCALE GENOMIC DNA]</scope>
    <source>
        <strain evidence="20 21">14</strain>
    </source>
</reference>
<dbReference type="InterPro" id="IPR025199">
    <property type="entry name" value="FtsK_4TM"/>
</dbReference>
<dbReference type="InterPro" id="IPR003593">
    <property type="entry name" value="AAA+_ATPase"/>
</dbReference>
<dbReference type="GO" id="GO:0005524">
    <property type="term" value="F:ATP binding"/>
    <property type="evidence" value="ECO:0007669"/>
    <property type="project" value="UniProtKB-UniRule"/>
</dbReference>
<dbReference type="InterPro" id="IPR050206">
    <property type="entry name" value="FtsK/SpoIIIE/SftA"/>
</dbReference>
<protein>
    <submittedName>
        <fullName evidence="20">Cell division FtsK/SpoIIIE</fullName>
    </submittedName>
</protein>
<evidence type="ECO:0000256" key="17">
    <source>
        <dbReference type="SAM" id="MobiDB-lite"/>
    </source>
</evidence>
<dbReference type="Pfam" id="PF13491">
    <property type="entry name" value="FtsK_4TM"/>
    <property type="match status" value="1"/>
</dbReference>
<keyword evidence="8 15" id="KW-0067">ATP-binding</keyword>
<dbReference type="RefSeq" id="WP_102365674.1">
    <property type="nucleotide sequence ID" value="NZ_CP020991.1"/>
</dbReference>
<evidence type="ECO:0000256" key="4">
    <source>
        <dbReference type="ARBA" id="ARBA00022618"/>
    </source>
</evidence>
<evidence type="ECO:0000256" key="9">
    <source>
        <dbReference type="ARBA" id="ARBA00022989"/>
    </source>
</evidence>
<evidence type="ECO:0000256" key="18">
    <source>
        <dbReference type="SAM" id="Phobius"/>
    </source>
</evidence>
<comment type="subcellular location">
    <subcellularLocation>
        <location evidence="1">Cell membrane</location>
        <topology evidence="1">Multi-pass membrane protein</topology>
    </subcellularLocation>
</comment>